<dbReference type="Proteomes" id="UP000012159">
    <property type="component" value="Unassembled WGS sequence"/>
</dbReference>
<accession>M6VTM5</accession>
<protein>
    <submittedName>
        <fullName evidence="2">Uncharacterized protein</fullName>
    </submittedName>
</protein>
<proteinExistence type="predicted"/>
<evidence type="ECO:0000313" key="2">
    <source>
        <dbReference type="EMBL" id="EMO60867.1"/>
    </source>
</evidence>
<dbReference type="EMBL" id="AKWF02000111">
    <property type="protein sequence ID" value="EMO60867.1"/>
    <property type="molecule type" value="Genomic_DNA"/>
</dbReference>
<dbReference type="AlphaFoldDB" id="M6VTM5"/>
<gene>
    <name evidence="2" type="ORF">LEP1GSC133_5185</name>
</gene>
<comment type="caution">
    <text evidence="2">The sequence shown here is derived from an EMBL/GenBank/DDBJ whole genome shotgun (WGS) entry which is preliminary data.</text>
</comment>
<name>M6VTM5_LEPBO</name>
<organism evidence="2 3">
    <name type="scientific">Leptospira borgpetersenii serovar Pomona str. 200901868</name>
    <dbReference type="NCBI Taxonomy" id="1192866"/>
    <lineage>
        <taxon>Bacteria</taxon>
        <taxon>Pseudomonadati</taxon>
        <taxon>Spirochaetota</taxon>
        <taxon>Spirochaetia</taxon>
        <taxon>Leptospirales</taxon>
        <taxon>Leptospiraceae</taxon>
        <taxon>Leptospira</taxon>
    </lineage>
</organism>
<sequence>MKKIISSSIFVFLISSVSLRSEVLFLKSGKQVVGNIINQDKETVTFKLTDGTTKVFQKSVIRKISFTKIADPIFKKEEISKNKEETQGKKKRRHLLKNRNPRKKVSKKGNRNL</sequence>
<dbReference type="STRING" id="1192866.LEP1GSC133_5185"/>
<feature type="compositionally biased region" description="Basic residues" evidence="1">
    <location>
        <begin position="89"/>
        <end position="113"/>
    </location>
</feature>
<evidence type="ECO:0000313" key="3">
    <source>
        <dbReference type="Proteomes" id="UP000012159"/>
    </source>
</evidence>
<feature type="region of interest" description="Disordered" evidence="1">
    <location>
        <begin position="80"/>
        <end position="113"/>
    </location>
</feature>
<reference evidence="2 3" key="1">
    <citation type="submission" date="2013-01" db="EMBL/GenBank/DDBJ databases">
        <authorList>
            <person name="Harkins D.M."/>
            <person name="Durkin A.S."/>
            <person name="Brinkac L.M."/>
            <person name="Haft D.H."/>
            <person name="Selengut J.D."/>
            <person name="Sanka R."/>
            <person name="DePew J."/>
            <person name="Purushe J."/>
            <person name="Picardeau M."/>
            <person name="Werts C."/>
            <person name="Goarant C."/>
            <person name="Vinetz J.M."/>
            <person name="Sutton G.G."/>
            <person name="Nierman W.C."/>
            <person name="Fouts D.E."/>
        </authorList>
    </citation>
    <scope>NUCLEOTIDE SEQUENCE [LARGE SCALE GENOMIC DNA]</scope>
    <source>
        <strain evidence="2 3">200901868</strain>
    </source>
</reference>
<dbReference type="NCBIfam" id="NF047433">
    <property type="entry name" value="Lepto_7_Nterm"/>
    <property type="match status" value="1"/>
</dbReference>
<evidence type="ECO:0000256" key="1">
    <source>
        <dbReference type="SAM" id="MobiDB-lite"/>
    </source>
</evidence>